<dbReference type="EMBL" id="FR718581">
    <property type="protein sequence ID" value="CBX71323.1"/>
    <property type="molecule type" value="Genomic_DNA"/>
</dbReference>
<evidence type="ECO:0000313" key="1">
    <source>
        <dbReference type="EMBL" id="CBX71323.1"/>
    </source>
</evidence>
<dbReference type="AlphaFoldDB" id="F4MZR5"/>
<organism evidence="1">
    <name type="scientific">Yersinia enterocolitica W22703</name>
    <dbReference type="NCBI Taxonomy" id="913028"/>
    <lineage>
        <taxon>Bacteria</taxon>
        <taxon>Pseudomonadati</taxon>
        <taxon>Pseudomonadota</taxon>
        <taxon>Gammaproteobacteria</taxon>
        <taxon>Enterobacterales</taxon>
        <taxon>Yersiniaceae</taxon>
        <taxon>Yersinia</taxon>
    </lineage>
</organism>
<accession>F4MZR5</accession>
<name>F4MZR5_YEREN</name>
<reference evidence="1" key="1">
    <citation type="journal article" date="2011" name="BMC Genomics">
        <title>Shotgun sequencing of Yersinia enterocolitica strain W22703 (biotype 2, serotype O:9): genomic evidence for oscillation between invertebrates and mammals.</title>
        <authorList>
            <person name="Fuchs T.M."/>
            <person name="Brandt K."/>
            <person name="Starke M."/>
            <person name="Rattei T."/>
        </authorList>
    </citation>
    <scope>NUCLEOTIDE SEQUENCE</scope>
</reference>
<sequence length="59" mass="6715">MLNVAFFGNKTLGIITSDFHREAELLASRWLPAFYTNGFLPESILTTIQINSLQNEELQ</sequence>
<gene>
    <name evidence="1" type="ORF">YEW_KE44100</name>
</gene>
<protein>
    <submittedName>
        <fullName evidence="1">Uncharacterized protein</fullName>
    </submittedName>
</protein>
<proteinExistence type="predicted"/>